<feature type="transmembrane region" description="Helical" evidence="1">
    <location>
        <begin position="619"/>
        <end position="642"/>
    </location>
</feature>
<feature type="transmembrane region" description="Helical" evidence="1">
    <location>
        <begin position="274"/>
        <end position="295"/>
    </location>
</feature>
<sequence length="655" mass="66237">MGDLRLALRLVRGGGRTEAVRLTVLAVGVALAVLGVLVGTTVPRVSADAASAAAARTRVVAGPGAPTTSELRVLVSDDRLGRRPWTHAVVTGTRDDAPLPPGLVRWPRPGETIVSPALSRALLEHPDVSVPGVVPEHIGAAGLTGPDELVSWTVLPAGSPPLPAEPVIAFGGPVVTSSTPARVRATEITVLVGGPAALLLALGVRACAGARAARTRALVLAGMSPRRCARVFGWEMAAVAVVGACAGVAAARVVHPWLGSCGLLGRRWFPEQGAVPVLLEVLLTVTVALVVLVIARRTMRSQAGGTRQHRLPSPRVALLGYVLGVPAAACLAWLCVRLASHPGDQGAPDSAVVASMVASCAAALAVVVAAPHAVHTVTTWLADRLAARATRPDVRLGLRGAGWHAHATGRCAALAAVLVMTSAYGTGLLVALDRDAHGPSAGIEVDLSTTTAAQRDALAGLGLTVATVERTAADTSDGPWTGLDAGWVTFAVSDETAAVVTSRIHRLLPELALRAGADDADLVAYADEQTGVVRAGLAVGTGLVSAALVVCLLEVWWSRRRTTAALGAIGTPRRAMRVVAVTQMAAPVLVTTAVGVGVGVLGGWTAVAYAGTADMLDPAVVGAAVLPAVAAVALVAAVAWVAGGRPAPPGSLADL</sequence>
<dbReference type="EMBL" id="BJLP01000027">
    <property type="protein sequence ID" value="GEA81362.1"/>
    <property type="molecule type" value="Genomic_DNA"/>
</dbReference>
<dbReference type="Proteomes" id="UP000315842">
    <property type="component" value="Unassembled WGS sequence"/>
</dbReference>
<keyword evidence="1" id="KW-0472">Membrane</keyword>
<feature type="transmembrane region" description="Helical" evidence="1">
    <location>
        <begin position="231"/>
        <end position="254"/>
    </location>
</feature>
<evidence type="ECO:0000313" key="2">
    <source>
        <dbReference type="EMBL" id="GEA81362.1"/>
    </source>
</evidence>
<gene>
    <name evidence="2" type="ORF">CUD01_18060</name>
</gene>
<feature type="transmembrane region" description="Helical" evidence="1">
    <location>
        <begin position="316"/>
        <end position="339"/>
    </location>
</feature>
<organism evidence="2 3">
    <name type="scientific">Cellulomonas uda</name>
    <dbReference type="NCBI Taxonomy" id="1714"/>
    <lineage>
        <taxon>Bacteria</taxon>
        <taxon>Bacillati</taxon>
        <taxon>Actinomycetota</taxon>
        <taxon>Actinomycetes</taxon>
        <taxon>Micrococcales</taxon>
        <taxon>Cellulomonadaceae</taxon>
        <taxon>Cellulomonas</taxon>
    </lineage>
</organism>
<dbReference type="AlphaFoldDB" id="A0A4Y3KBP7"/>
<accession>A0A4Y3KBP7</accession>
<keyword evidence="1" id="KW-1133">Transmembrane helix</keyword>
<name>A0A4Y3KBP7_CELUD</name>
<proteinExistence type="predicted"/>
<evidence type="ECO:0000313" key="3">
    <source>
        <dbReference type="Proteomes" id="UP000315842"/>
    </source>
</evidence>
<reference evidence="2 3" key="1">
    <citation type="submission" date="2019-06" db="EMBL/GenBank/DDBJ databases">
        <title>Whole genome shotgun sequence of Cellulomonas uda NBRC 3747.</title>
        <authorList>
            <person name="Hosoyama A."/>
            <person name="Uohara A."/>
            <person name="Ohji S."/>
            <person name="Ichikawa N."/>
        </authorList>
    </citation>
    <scope>NUCLEOTIDE SEQUENCE [LARGE SCALE GENOMIC DNA]</scope>
    <source>
        <strain evidence="2 3">NBRC 3747</strain>
    </source>
</reference>
<keyword evidence="1" id="KW-0812">Transmembrane</keyword>
<comment type="caution">
    <text evidence="2">The sequence shown here is derived from an EMBL/GenBank/DDBJ whole genome shotgun (WGS) entry which is preliminary data.</text>
</comment>
<protein>
    <recommendedName>
        <fullName evidence="4">ABC3 transporter permease protein domain-containing protein</fullName>
    </recommendedName>
</protein>
<feature type="transmembrane region" description="Helical" evidence="1">
    <location>
        <begin position="20"/>
        <end position="39"/>
    </location>
</feature>
<feature type="transmembrane region" description="Helical" evidence="1">
    <location>
        <begin position="188"/>
        <end position="210"/>
    </location>
</feature>
<evidence type="ECO:0000256" key="1">
    <source>
        <dbReference type="SAM" id="Phobius"/>
    </source>
</evidence>
<evidence type="ECO:0008006" key="4">
    <source>
        <dbReference type="Google" id="ProtNLM"/>
    </source>
</evidence>
<feature type="transmembrane region" description="Helical" evidence="1">
    <location>
        <begin position="351"/>
        <end position="374"/>
    </location>
</feature>
<keyword evidence="3" id="KW-1185">Reference proteome</keyword>
<feature type="transmembrane region" description="Helical" evidence="1">
    <location>
        <begin position="578"/>
        <end position="607"/>
    </location>
</feature>
<feature type="transmembrane region" description="Helical" evidence="1">
    <location>
        <begin position="411"/>
        <end position="432"/>
    </location>
</feature>
<feature type="transmembrane region" description="Helical" evidence="1">
    <location>
        <begin position="535"/>
        <end position="557"/>
    </location>
</feature>